<evidence type="ECO:0000313" key="3">
    <source>
        <dbReference type="Proteomes" id="UP000216498"/>
    </source>
</evidence>
<reference evidence="2 3" key="1">
    <citation type="submission" date="2017-08" db="EMBL/GenBank/DDBJ databases">
        <title>Virgibacillus indicus sp. nov. and Virgibacillus profoundi sp. nov, two moderately halophilic bacteria isolated from marine sediment by using the Microfluidic Streak Plate.</title>
        <authorList>
            <person name="Xu B."/>
            <person name="Hu B."/>
            <person name="Wang J."/>
            <person name="Zhu Y."/>
            <person name="Huang L."/>
            <person name="Du W."/>
            <person name="Huang Y."/>
        </authorList>
    </citation>
    <scope>NUCLEOTIDE SEQUENCE [LARGE SCALE GENOMIC DNA]</scope>
    <source>
        <strain evidence="2 3">IO3-P2-C2</strain>
    </source>
</reference>
<feature type="transmembrane region" description="Helical" evidence="1">
    <location>
        <begin position="216"/>
        <end position="236"/>
    </location>
</feature>
<keyword evidence="1" id="KW-1133">Transmembrane helix</keyword>
<dbReference type="NCBIfam" id="NF038403">
    <property type="entry name" value="perm_prefix_1"/>
    <property type="match status" value="1"/>
</dbReference>
<accession>A0A265NC48</accession>
<dbReference type="Proteomes" id="UP000216498">
    <property type="component" value="Unassembled WGS sequence"/>
</dbReference>
<organism evidence="2 3">
    <name type="scientific">Virgibacillus indicus</name>
    <dbReference type="NCBI Taxonomy" id="2024554"/>
    <lineage>
        <taxon>Bacteria</taxon>
        <taxon>Bacillati</taxon>
        <taxon>Bacillota</taxon>
        <taxon>Bacilli</taxon>
        <taxon>Bacillales</taxon>
        <taxon>Bacillaceae</taxon>
        <taxon>Virgibacillus</taxon>
    </lineage>
</organism>
<evidence type="ECO:0000313" key="2">
    <source>
        <dbReference type="EMBL" id="OZU89598.1"/>
    </source>
</evidence>
<evidence type="ECO:0000256" key="1">
    <source>
        <dbReference type="SAM" id="Phobius"/>
    </source>
</evidence>
<feature type="transmembrane region" description="Helical" evidence="1">
    <location>
        <begin position="81"/>
        <end position="103"/>
    </location>
</feature>
<keyword evidence="1" id="KW-0812">Transmembrane</keyword>
<proteinExistence type="predicted"/>
<protein>
    <submittedName>
        <fullName evidence="2">Uncharacterized protein</fullName>
    </submittedName>
</protein>
<gene>
    <name evidence="2" type="ORF">CIL03_00150</name>
</gene>
<dbReference type="InterPro" id="IPR047928">
    <property type="entry name" value="Perm_prefix_1"/>
</dbReference>
<keyword evidence="1" id="KW-0472">Membrane</keyword>
<comment type="caution">
    <text evidence="2">The sequence shown here is derived from an EMBL/GenBank/DDBJ whole genome shotgun (WGS) entry which is preliminary data.</text>
</comment>
<sequence>MKKIDAFVDDVYQGVGGNKEEIQELKLEMKNHLLEAVYELKLEGKSEKEAIKIAIERFGGEKEMRSVIGQLFKAQKIFAKWVLNLAVICLITTVTVFGVIWAMEEQNSHENSIVATNIFDVLEGKETISEDMEEEIKDYIQETDQISKVKIFNVKDVKRESENYSSIFEYVKKAKPNYQYQRAVWAPEWLLVDFFPYGNGDSEWYVDMETRHFSSFMTLVLFVGVAVYATLFTIWATVNAYHHKRLNIGWILAFALLNVIGYLIYFLVGKRKLGI</sequence>
<dbReference type="RefSeq" id="WP_094883199.1">
    <property type="nucleotide sequence ID" value="NZ_NPMS01000001.1"/>
</dbReference>
<dbReference type="EMBL" id="NPMS01000001">
    <property type="protein sequence ID" value="OZU89598.1"/>
    <property type="molecule type" value="Genomic_DNA"/>
</dbReference>
<dbReference type="OrthoDB" id="9816425at2"/>
<dbReference type="AlphaFoldDB" id="A0A265NC48"/>
<keyword evidence="3" id="KW-1185">Reference proteome</keyword>
<name>A0A265NC48_9BACI</name>
<feature type="transmembrane region" description="Helical" evidence="1">
    <location>
        <begin position="248"/>
        <end position="268"/>
    </location>
</feature>